<keyword evidence="4" id="KW-1185">Reference proteome</keyword>
<evidence type="ECO:0000313" key="3">
    <source>
        <dbReference type="Ensembl" id="ENSCSAVP00000001738.1"/>
    </source>
</evidence>
<reference evidence="3" key="2">
    <citation type="submission" date="2025-08" db="UniProtKB">
        <authorList>
            <consortium name="Ensembl"/>
        </authorList>
    </citation>
    <scope>IDENTIFICATION</scope>
</reference>
<dbReference type="PANTHER" id="PTHR15228:SF25">
    <property type="entry name" value="F-BAR DOMAIN-CONTAINING PROTEIN"/>
    <property type="match status" value="1"/>
</dbReference>
<dbReference type="InterPro" id="IPR000198">
    <property type="entry name" value="RhoGAP_dom"/>
</dbReference>
<dbReference type="OMA" id="TNEAINH"/>
<reference evidence="4" key="1">
    <citation type="submission" date="2003-08" db="EMBL/GenBank/DDBJ databases">
        <authorList>
            <person name="Birren B."/>
            <person name="Nusbaum C."/>
            <person name="Abebe A."/>
            <person name="Abouelleil A."/>
            <person name="Adekoya E."/>
            <person name="Ait-zahra M."/>
            <person name="Allen N."/>
            <person name="Allen T."/>
            <person name="An P."/>
            <person name="Anderson M."/>
            <person name="Anderson S."/>
            <person name="Arachchi H."/>
            <person name="Armbruster J."/>
            <person name="Bachantsang P."/>
            <person name="Baldwin J."/>
            <person name="Barry A."/>
            <person name="Bayul T."/>
            <person name="Blitshsteyn B."/>
            <person name="Bloom T."/>
            <person name="Blye J."/>
            <person name="Boguslavskiy L."/>
            <person name="Borowsky M."/>
            <person name="Boukhgalter B."/>
            <person name="Brunache A."/>
            <person name="Butler J."/>
            <person name="Calixte N."/>
            <person name="Calvo S."/>
            <person name="Camarata J."/>
            <person name="Campo K."/>
            <person name="Chang J."/>
            <person name="Cheshatsang Y."/>
            <person name="Citroen M."/>
            <person name="Collymore A."/>
            <person name="Considine T."/>
            <person name="Cook A."/>
            <person name="Cooke P."/>
            <person name="Corum B."/>
            <person name="Cuomo C."/>
            <person name="David R."/>
            <person name="Dawoe T."/>
            <person name="Degray S."/>
            <person name="Dodge S."/>
            <person name="Dooley K."/>
            <person name="Dorje P."/>
            <person name="Dorjee K."/>
            <person name="Dorris L."/>
            <person name="Duffey N."/>
            <person name="Dupes A."/>
            <person name="Elkins T."/>
            <person name="Engels R."/>
            <person name="Erickson J."/>
            <person name="Farina A."/>
            <person name="Faro S."/>
            <person name="Ferreira P."/>
            <person name="Fischer H."/>
            <person name="Fitzgerald M."/>
            <person name="Foley K."/>
            <person name="Gage D."/>
            <person name="Galagan J."/>
            <person name="Gearin G."/>
            <person name="Gnerre S."/>
            <person name="Gnirke A."/>
            <person name="Goyette A."/>
            <person name="Graham J."/>
            <person name="Grandbois E."/>
            <person name="Gyaltsen K."/>
            <person name="Hafez N."/>
            <person name="Hagopian D."/>
            <person name="Hagos B."/>
            <person name="Hall J."/>
            <person name="Hatcher B."/>
            <person name="Heller A."/>
            <person name="Higgins H."/>
            <person name="Honan T."/>
            <person name="Horn A."/>
            <person name="Houde N."/>
            <person name="Hughes L."/>
            <person name="Hulme W."/>
            <person name="Husby E."/>
            <person name="Iliev I."/>
            <person name="Jaffe D."/>
            <person name="Jones C."/>
            <person name="Kamal M."/>
            <person name="Kamat A."/>
            <person name="Kamvysselis M."/>
            <person name="Karlsson E."/>
            <person name="Kells C."/>
            <person name="Kieu A."/>
            <person name="Kisner P."/>
            <person name="Kodira C."/>
            <person name="Kulbokas E."/>
            <person name="Labutti K."/>
            <person name="Lama D."/>
            <person name="Landers T."/>
            <person name="Leger J."/>
            <person name="Levine S."/>
            <person name="Lewis D."/>
            <person name="Lewis T."/>
            <person name="Lindblad-toh K."/>
            <person name="Liu X."/>
            <person name="Lokyitsang T."/>
            <person name="Lokyitsang Y."/>
            <person name="Lucien O."/>
            <person name="Lui A."/>
            <person name="Ma L.J."/>
            <person name="Mabbitt R."/>
            <person name="Macdonald J."/>
            <person name="Maclean C."/>
            <person name="Major J."/>
            <person name="Manning J."/>
            <person name="Marabella R."/>
            <person name="Maru K."/>
            <person name="Matthews C."/>
            <person name="Mauceli E."/>
            <person name="Mccarthy M."/>
            <person name="Mcdonough S."/>
            <person name="Mcghee T."/>
            <person name="Meldrim J."/>
            <person name="Meneus L."/>
            <person name="Mesirov J."/>
            <person name="Mihalev A."/>
            <person name="Mihova T."/>
            <person name="Mikkelsen T."/>
            <person name="Mlenga V."/>
            <person name="Moru K."/>
            <person name="Mozes J."/>
            <person name="Mulrain L."/>
            <person name="Munson G."/>
            <person name="Naylor J."/>
            <person name="Newes C."/>
            <person name="Nguyen C."/>
            <person name="Nguyen N."/>
            <person name="Nguyen T."/>
            <person name="Nicol R."/>
            <person name="Nielsen C."/>
            <person name="Nizzari M."/>
            <person name="Norbu C."/>
            <person name="Norbu N."/>
            <person name="O'donnell P."/>
            <person name="Okoawo O."/>
            <person name="O'leary S."/>
            <person name="Omotosho B."/>
            <person name="O'neill K."/>
            <person name="Osman S."/>
            <person name="Parker S."/>
            <person name="Perrin D."/>
            <person name="Phunkhang P."/>
            <person name="Piqani B."/>
            <person name="Purcell S."/>
            <person name="Rachupka T."/>
            <person name="Ramasamy U."/>
            <person name="Rameau R."/>
            <person name="Ray V."/>
            <person name="Raymond C."/>
            <person name="Retta R."/>
            <person name="Richardson S."/>
            <person name="Rise C."/>
            <person name="Rodriguez J."/>
            <person name="Rogers J."/>
            <person name="Rogov P."/>
            <person name="Rutman M."/>
            <person name="Schupbach R."/>
            <person name="Seaman C."/>
            <person name="Settipalli S."/>
            <person name="Sharpe T."/>
            <person name="Sheridan J."/>
            <person name="Sherpa N."/>
            <person name="Shi J."/>
            <person name="Smirnov S."/>
            <person name="Smith C."/>
            <person name="Sougnez C."/>
            <person name="Spencer B."/>
            <person name="Stalker J."/>
            <person name="Stange-thomann N."/>
            <person name="Stavropoulos S."/>
            <person name="Stetson K."/>
            <person name="Stone C."/>
            <person name="Stone S."/>
            <person name="Stubbs M."/>
            <person name="Talamas J."/>
            <person name="Tchuinga P."/>
            <person name="Tenzing P."/>
            <person name="Tesfaye S."/>
            <person name="Theodore J."/>
            <person name="Thoulutsang Y."/>
            <person name="Topham K."/>
            <person name="Towey S."/>
            <person name="Tsamla T."/>
            <person name="Tsomo N."/>
            <person name="Vallee D."/>
            <person name="Vassiliev H."/>
            <person name="Venkataraman V."/>
            <person name="Vinson J."/>
            <person name="Vo A."/>
            <person name="Wade C."/>
            <person name="Wang S."/>
            <person name="Wangchuk T."/>
            <person name="Wangdi T."/>
            <person name="Whittaker C."/>
            <person name="Wilkinson J."/>
            <person name="Wu Y."/>
            <person name="Wyman D."/>
            <person name="Yadav S."/>
            <person name="Yang S."/>
            <person name="Yang X."/>
            <person name="Yeager S."/>
            <person name="Yee E."/>
            <person name="Young G."/>
            <person name="Zainoun J."/>
            <person name="Zembeck L."/>
            <person name="Zimmer A."/>
            <person name="Zody M."/>
            <person name="Lander E."/>
        </authorList>
    </citation>
    <scope>NUCLEOTIDE SEQUENCE [LARGE SCALE GENOMIC DNA]</scope>
</reference>
<protein>
    <recommendedName>
        <fullName evidence="2">Rho-GAP domain-containing protein</fullName>
    </recommendedName>
</protein>
<dbReference type="SUPFAM" id="SSF48350">
    <property type="entry name" value="GTPase activation domain, GAP"/>
    <property type="match status" value="1"/>
</dbReference>
<dbReference type="Ensembl" id="ENSCSAVT00000001768.1">
    <property type="protein sequence ID" value="ENSCSAVP00000001738.1"/>
    <property type="gene ID" value="ENSCSAVG00000001011.1"/>
</dbReference>
<dbReference type="InterPro" id="IPR051025">
    <property type="entry name" value="RhoGAP"/>
</dbReference>
<sequence length="181" mass="20266">MAANVQRAFKSKKATKSSLFGVEFAVAAQDSSDGIPYLVKRCIAEIDNRALNSKGIYRVNGVKNRVEKLCTQFDLAPERLDLSQQSPHDVSGVLKYFLRQLPEPLTQFHKYGVFLDIAKDYQQVITSTNEAINHAKEAGLPMPPPPGRDVLDSFVHRLKDTIESLPLANRNTLQYIISHLT</sequence>
<dbReference type="PROSITE" id="PS50238">
    <property type="entry name" value="RHOGAP"/>
    <property type="match status" value="1"/>
</dbReference>
<dbReference type="Gene3D" id="1.10.555.10">
    <property type="entry name" value="Rho GTPase activation protein"/>
    <property type="match status" value="1"/>
</dbReference>
<dbReference type="HOGENOM" id="CLU_1507029_0_0_1"/>
<dbReference type="eggNOG" id="KOG1453">
    <property type="taxonomic scope" value="Eukaryota"/>
</dbReference>
<keyword evidence="1" id="KW-0343">GTPase activation</keyword>
<evidence type="ECO:0000259" key="2">
    <source>
        <dbReference type="PROSITE" id="PS50238"/>
    </source>
</evidence>
<proteinExistence type="predicted"/>
<dbReference type="Proteomes" id="UP000007875">
    <property type="component" value="Unassembled WGS sequence"/>
</dbReference>
<dbReference type="PANTHER" id="PTHR15228">
    <property type="entry name" value="SPERMATHECAL PHYSIOLOGY VARIANT"/>
    <property type="match status" value="1"/>
</dbReference>
<dbReference type="InParanoid" id="H2Y8U0"/>
<dbReference type="AlphaFoldDB" id="H2Y8U0"/>
<dbReference type="InterPro" id="IPR008936">
    <property type="entry name" value="Rho_GTPase_activation_prot"/>
</dbReference>
<accession>H2Y8U0</accession>
<dbReference type="Pfam" id="PF00620">
    <property type="entry name" value="RhoGAP"/>
    <property type="match status" value="1"/>
</dbReference>
<feature type="domain" description="Rho-GAP" evidence="2">
    <location>
        <begin position="22"/>
        <end position="181"/>
    </location>
</feature>
<dbReference type="GO" id="GO:0051056">
    <property type="term" value="P:regulation of small GTPase mediated signal transduction"/>
    <property type="evidence" value="ECO:0007669"/>
    <property type="project" value="UniProtKB-ARBA"/>
</dbReference>
<dbReference type="GO" id="GO:0005096">
    <property type="term" value="F:GTPase activator activity"/>
    <property type="evidence" value="ECO:0007669"/>
    <property type="project" value="UniProtKB-KW"/>
</dbReference>
<dbReference type="STRING" id="51511.ENSCSAVP00000001738"/>
<evidence type="ECO:0000313" key="4">
    <source>
        <dbReference type="Proteomes" id="UP000007875"/>
    </source>
</evidence>
<organism evidence="3 4">
    <name type="scientific">Ciona savignyi</name>
    <name type="common">Pacific transparent sea squirt</name>
    <dbReference type="NCBI Taxonomy" id="51511"/>
    <lineage>
        <taxon>Eukaryota</taxon>
        <taxon>Metazoa</taxon>
        <taxon>Chordata</taxon>
        <taxon>Tunicata</taxon>
        <taxon>Ascidiacea</taxon>
        <taxon>Phlebobranchia</taxon>
        <taxon>Cionidae</taxon>
        <taxon>Ciona</taxon>
    </lineage>
</organism>
<reference evidence="3" key="3">
    <citation type="submission" date="2025-09" db="UniProtKB">
        <authorList>
            <consortium name="Ensembl"/>
        </authorList>
    </citation>
    <scope>IDENTIFICATION</scope>
</reference>
<dbReference type="SMART" id="SM00324">
    <property type="entry name" value="RhoGAP"/>
    <property type="match status" value="1"/>
</dbReference>
<dbReference type="GO" id="GO:0007165">
    <property type="term" value="P:signal transduction"/>
    <property type="evidence" value="ECO:0007669"/>
    <property type="project" value="InterPro"/>
</dbReference>
<evidence type="ECO:0000256" key="1">
    <source>
        <dbReference type="ARBA" id="ARBA00022468"/>
    </source>
</evidence>
<dbReference type="GeneTree" id="ENSGT00950000183110"/>
<name>H2Y8U0_CIOSA</name>